<feature type="domain" description="Retroviral polymerase SH3-like" evidence="2">
    <location>
        <begin position="407"/>
        <end position="463"/>
    </location>
</feature>
<feature type="region of interest" description="Disordered" evidence="1">
    <location>
        <begin position="359"/>
        <end position="379"/>
    </location>
</feature>
<sequence length="597" mass="67936">MILFGANNCPPMLDKDLYDSWKRQMELYMQNRERERMILESVEHGPLIWPMVDENGVMRTKKYVELSAAEKIQADCDRKATNIIFKMNMEQFQVNTKFINSLPPEWSKFVTNVKLDSGFAVPVFSLGDDLIACLNKAMAFLTAIASSRFPSTNNQLRTSFNARNQPLFKMAGLQYNMIRGDKGKIILILLTRPKRQRNVALYKEKAMLGEAHEARKIMDEEQLAYLADPGISVGQAQTIIPHNEVPNSDNYLNDMDNQKEESRSKMSEKEKDPETVKQNISHKPINYEKLNRLTDDFGKCFTPQQELSAEQAFWLCISNPTIESSLPPIRVEVPSELPKRSEFCGNCLNLDAEFSKSKQEYNEPLNKEKQKSSYQPKAEEPNQEKLYLLHMDLCGPMRVLSINGKRSLCYPINDHEDLGKLDAKADIRIFVGYAPAKKAFKIFNRTTRIIYEAIYVTFDELTTMASEQFRDDWDRLFQPMFDEYFNPLTIAVSLVQEVDAPRAEVSTDSLVSILISQDAPAISAVDPTLFTRHAGNDLLLDTDMCLTAYADADHAGCQDTRRSTSGSAQFLGDKLVSWSSKKQKSTAISSIEAEYIS</sequence>
<dbReference type="CDD" id="cd09272">
    <property type="entry name" value="RNase_HI_RT_Ty1"/>
    <property type="match status" value="1"/>
</dbReference>
<evidence type="ECO:0000256" key="1">
    <source>
        <dbReference type="SAM" id="MobiDB-lite"/>
    </source>
</evidence>
<dbReference type="InterPro" id="IPR057670">
    <property type="entry name" value="SH3_retrovirus"/>
</dbReference>
<organism evidence="3">
    <name type="scientific">Tanacetum cinerariifolium</name>
    <name type="common">Dalmatian daisy</name>
    <name type="synonym">Chrysanthemum cinerariifolium</name>
    <dbReference type="NCBI Taxonomy" id="118510"/>
    <lineage>
        <taxon>Eukaryota</taxon>
        <taxon>Viridiplantae</taxon>
        <taxon>Streptophyta</taxon>
        <taxon>Embryophyta</taxon>
        <taxon>Tracheophyta</taxon>
        <taxon>Spermatophyta</taxon>
        <taxon>Magnoliopsida</taxon>
        <taxon>eudicotyledons</taxon>
        <taxon>Gunneridae</taxon>
        <taxon>Pentapetalae</taxon>
        <taxon>asterids</taxon>
        <taxon>campanulids</taxon>
        <taxon>Asterales</taxon>
        <taxon>Asteraceae</taxon>
        <taxon>Asteroideae</taxon>
        <taxon>Anthemideae</taxon>
        <taxon>Anthemidinae</taxon>
        <taxon>Tanacetum</taxon>
    </lineage>
</organism>
<evidence type="ECO:0000313" key="3">
    <source>
        <dbReference type="EMBL" id="GEU42284.1"/>
    </source>
</evidence>
<comment type="caution">
    <text evidence="3">The sequence shown here is derived from an EMBL/GenBank/DDBJ whole genome shotgun (WGS) entry which is preliminary data.</text>
</comment>
<accession>A0A6L2K331</accession>
<protein>
    <submittedName>
        <fullName evidence="3">Integrase, catalytic region, zinc finger, CCHC-type, peptidase aspartic, catalytic</fullName>
    </submittedName>
</protein>
<dbReference type="PANTHER" id="PTHR11439">
    <property type="entry name" value="GAG-POL-RELATED RETROTRANSPOSON"/>
    <property type="match status" value="1"/>
</dbReference>
<proteinExistence type="predicted"/>
<name>A0A6L2K331_TANCI</name>
<feature type="compositionally biased region" description="Basic and acidic residues" evidence="1">
    <location>
        <begin position="256"/>
        <end position="275"/>
    </location>
</feature>
<gene>
    <name evidence="3" type="ORF">Tci_014262</name>
</gene>
<dbReference type="PANTHER" id="PTHR11439:SF463">
    <property type="entry name" value="REVERSE TRANSCRIPTASE TY1_COPIA-TYPE DOMAIN-CONTAINING PROTEIN"/>
    <property type="match status" value="1"/>
</dbReference>
<feature type="compositionally biased region" description="Polar residues" evidence="1">
    <location>
        <begin position="242"/>
        <end position="251"/>
    </location>
</feature>
<feature type="region of interest" description="Disordered" evidence="1">
    <location>
        <begin position="242"/>
        <end position="277"/>
    </location>
</feature>
<reference evidence="3" key="1">
    <citation type="journal article" date="2019" name="Sci. Rep.">
        <title>Draft genome of Tanacetum cinerariifolium, the natural source of mosquito coil.</title>
        <authorList>
            <person name="Yamashiro T."/>
            <person name="Shiraishi A."/>
            <person name="Satake H."/>
            <person name="Nakayama K."/>
        </authorList>
    </citation>
    <scope>NUCLEOTIDE SEQUENCE</scope>
</reference>
<dbReference type="Pfam" id="PF25597">
    <property type="entry name" value="SH3_retrovirus"/>
    <property type="match status" value="1"/>
</dbReference>
<dbReference type="EMBL" id="BKCJ010001549">
    <property type="protein sequence ID" value="GEU42284.1"/>
    <property type="molecule type" value="Genomic_DNA"/>
</dbReference>
<evidence type="ECO:0000259" key="2">
    <source>
        <dbReference type="Pfam" id="PF25597"/>
    </source>
</evidence>
<dbReference type="AlphaFoldDB" id="A0A6L2K331"/>